<dbReference type="Proteomes" id="UP001187192">
    <property type="component" value="Unassembled WGS sequence"/>
</dbReference>
<dbReference type="EMBL" id="BTGU01013087">
    <property type="protein sequence ID" value="GMN73028.1"/>
    <property type="molecule type" value="Genomic_DNA"/>
</dbReference>
<name>A0AA88EEH0_FICCA</name>
<protein>
    <submittedName>
        <fullName evidence="2">Uncharacterized protein</fullName>
    </submittedName>
</protein>
<accession>A0AA88EEH0</accession>
<keyword evidence="3" id="KW-1185">Reference proteome</keyword>
<keyword evidence="1" id="KW-0175">Coiled coil</keyword>
<sequence length="65" mass="7169">MIKKLVEVVRLAFSGNAAARGYSNRMEEKVASLDLEVKKAKHAEKVALEKAKKAEEQAAKAEEAR</sequence>
<evidence type="ECO:0000256" key="1">
    <source>
        <dbReference type="SAM" id="Coils"/>
    </source>
</evidence>
<reference evidence="2" key="1">
    <citation type="submission" date="2023-07" db="EMBL/GenBank/DDBJ databases">
        <title>draft genome sequence of fig (Ficus carica).</title>
        <authorList>
            <person name="Takahashi T."/>
            <person name="Nishimura K."/>
        </authorList>
    </citation>
    <scope>NUCLEOTIDE SEQUENCE</scope>
</reference>
<gene>
    <name evidence="2" type="ORF">TIFTF001_053630</name>
</gene>
<organism evidence="2 3">
    <name type="scientific">Ficus carica</name>
    <name type="common">Common fig</name>
    <dbReference type="NCBI Taxonomy" id="3494"/>
    <lineage>
        <taxon>Eukaryota</taxon>
        <taxon>Viridiplantae</taxon>
        <taxon>Streptophyta</taxon>
        <taxon>Embryophyta</taxon>
        <taxon>Tracheophyta</taxon>
        <taxon>Spermatophyta</taxon>
        <taxon>Magnoliopsida</taxon>
        <taxon>eudicotyledons</taxon>
        <taxon>Gunneridae</taxon>
        <taxon>Pentapetalae</taxon>
        <taxon>rosids</taxon>
        <taxon>fabids</taxon>
        <taxon>Rosales</taxon>
        <taxon>Moraceae</taxon>
        <taxon>Ficeae</taxon>
        <taxon>Ficus</taxon>
    </lineage>
</organism>
<dbReference type="AlphaFoldDB" id="A0AA88EEH0"/>
<evidence type="ECO:0000313" key="2">
    <source>
        <dbReference type="EMBL" id="GMN73028.1"/>
    </source>
</evidence>
<feature type="coiled-coil region" evidence="1">
    <location>
        <begin position="23"/>
        <end position="65"/>
    </location>
</feature>
<proteinExistence type="predicted"/>
<evidence type="ECO:0000313" key="3">
    <source>
        <dbReference type="Proteomes" id="UP001187192"/>
    </source>
</evidence>
<comment type="caution">
    <text evidence="2">The sequence shown here is derived from an EMBL/GenBank/DDBJ whole genome shotgun (WGS) entry which is preliminary data.</text>
</comment>